<keyword evidence="8" id="KW-1185">Reference proteome</keyword>
<feature type="domain" description="Response regulatory" evidence="6">
    <location>
        <begin position="2"/>
        <end position="119"/>
    </location>
</feature>
<accession>A0A4Q9DW86</accession>
<evidence type="ECO:0000313" key="7">
    <source>
        <dbReference type="EMBL" id="TBL80656.1"/>
    </source>
</evidence>
<feature type="modified residue" description="4-aspartylphosphate" evidence="4">
    <location>
        <position position="54"/>
    </location>
</feature>
<dbReference type="PRINTS" id="PR00032">
    <property type="entry name" value="HTHARAC"/>
</dbReference>
<dbReference type="CDD" id="cd17536">
    <property type="entry name" value="REC_YesN-like"/>
    <property type="match status" value="1"/>
</dbReference>
<evidence type="ECO:0000259" key="6">
    <source>
        <dbReference type="PROSITE" id="PS50110"/>
    </source>
</evidence>
<dbReference type="RefSeq" id="WP_131012257.1">
    <property type="nucleotide sequence ID" value="NZ_SIRE01000004.1"/>
</dbReference>
<dbReference type="InterPro" id="IPR011006">
    <property type="entry name" value="CheY-like_superfamily"/>
</dbReference>
<evidence type="ECO:0000256" key="2">
    <source>
        <dbReference type="ARBA" id="ARBA00023125"/>
    </source>
</evidence>
<dbReference type="SUPFAM" id="SSF46689">
    <property type="entry name" value="Homeodomain-like"/>
    <property type="match status" value="2"/>
</dbReference>
<dbReference type="InterPro" id="IPR001789">
    <property type="entry name" value="Sig_transdc_resp-reg_receiver"/>
</dbReference>
<dbReference type="AlphaFoldDB" id="A0A4Q9DW86"/>
<evidence type="ECO:0000259" key="5">
    <source>
        <dbReference type="PROSITE" id="PS01124"/>
    </source>
</evidence>
<evidence type="ECO:0000256" key="4">
    <source>
        <dbReference type="PROSITE-ProRule" id="PRU00169"/>
    </source>
</evidence>
<sequence length="489" mass="55110">MDILIADDEHLIRQSIRYNLEKLNIPELRIEEATDGLDMLRLLEVLQPDVAFVDIKMPRLSGLDAIEQGMKTSPQTEFVILTGFSEFDYARKAVALRINEYLLKPASFEQLQTVMHNIELLLARRAAERNRLFSLQIAEMIAATATVAGEPLPPDGMNCQLAAVSFDGIQGTNRLASEDWLEQARLCAAPFMSRHVHMAVLKPRDNEWLLVFGSRPAGDAGNDKLSACLSEIRNMTAAWRQKQGAAAVTWVSGRMVPIRLFTTAYEELLKLTCLRALLGTAAEYSQSFLEVIVRDKPDYLPVSKLLVELTRCHAAQSYVEFNRVAENLFSLAEAGQMHSNPQAIRAASLFLRSTLGIFAQPDAGYSRFKNELLDFCRRLLGSQTERSQLIRSIVAYANTYYTEDISVAKVADLFGISPNYLSALFHKETGSRFVEYVSDLRMKEAKRLLMESDLSVHDVTRKVGFYSTSHFSKLFAKHYGISPQEYKKM</sequence>
<keyword evidence="3" id="KW-0804">Transcription</keyword>
<dbReference type="SMART" id="SM00342">
    <property type="entry name" value="HTH_ARAC"/>
    <property type="match status" value="1"/>
</dbReference>
<dbReference type="GO" id="GO:0043565">
    <property type="term" value="F:sequence-specific DNA binding"/>
    <property type="evidence" value="ECO:0007669"/>
    <property type="project" value="InterPro"/>
</dbReference>
<evidence type="ECO:0000313" key="8">
    <source>
        <dbReference type="Proteomes" id="UP000293142"/>
    </source>
</evidence>
<dbReference type="Proteomes" id="UP000293142">
    <property type="component" value="Unassembled WGS sequence"/>
</dbReference>
<dbReference type="Pfam" id="PF12833">
    <property type="entry name" value="HTH_18"/>
    <property type="match status" value="1"/>
</dbReference>
<gene>
    <name evidence="7" type="ORF">EYB31_05350</name>
</gene>
<evidence type="ECO:0000256" key="1">
    <source>
        <dbReference type="ARBA" id="ARBA00023015"/>
    </source>
</evidence>
<dbReference type="PROSITE" id="PS50110">
    <property type="entry name" value="RESPONSE_REGULATORY"/>
    <property type="match status" value="1"/>
</dbReference>
<dbReference type="PANTHER" id="PTHR43280">
    <property type="entry name" value="ARAC-FAMILY TRANSCRIPTIONAL REGULATOR"/>
    <property type="match status" value="1"/>
</dbReference>
<dbReference type="InterPro" id="IPR009057">
    <property type="entry name" value="Homeodomain-like_sf"/>
</dbReference>
<dbReference type="PANTHER" id="PTHR43280:SF2">
    <property type="entry name" value="HTH-TYPE TRANSCRIPTIONAL REGULATOR EXSA"/>
    <property type="match status" value="1"/>
</dbReference>
<organism evidence="7 8">
    <name type="scientific">Paenibacillus thalictri</name>
    <dbReference type="NCBI Taxonomy" id="2527873"/>
    <lineage>
        <taxon>Bacteria</taxon>
        <taxon>Bacillati</taxon>
        <taxon>Bacillota</taxon>
        <taxon>Bacilli</taxon>
        <taxon>Bacillales</taxon>
        <taxon>Paenibacillaceae</taxon>
        <taxon>Paenibacillus</taxon>
    </lineage>
</organism>
<name>A0A4Q9DW86_9BACL</name>
<dbReference type="GO" id="GO:0000160">
    <property type="term" value="P:phosphorelay signal transduction system"/>
    <property type="evidence" value="ECO:0007669"/>
    <property type="project" value="InterPro"/>
</dbReference>
<dbReference type="EMBL" id="SIRE01000004">
    <property type="protein sequence ID" value="TBL80656.1"/>
    <property type="molecule type" value="Genomic_DNA"/>
</dbReference>
<dbReference type="InterPro" id="IPR018060">
    <property type="entry name" value="HTH_AraC"/>
</dbReference>
<dbReference type="SUPFAM" id="SSF52172">
    <property type="entry name" value="CheY-like"/>
    <property type="match status" value="1"/>
</dbReference>
<dbReference type="PROSITE" id="PS00041">
    <property type="entry name" value="HTH_ARAC_FAMILY_1"/>
    <property type="match status" value="1"/>
</dbReference>
<keyword evidence="2" id="KW-0238">DNA-binding</keyword>
<dbReference type="SMART" id="SM00448">
    <property type="entry name" value="REC"/>
    <property type="match status" value="1"/>
</dbReference>
<keyword evidence="1" id="KW-0805">Transcription regulation</keyword>
<comment type="caution">
    <text evidence="7">The sequence shown here is derived from an EMBL/GenBank/DDBJ whole genome shotgun (WGS) entry which is preliminary data.</text>
</comment>
<dbReference type="Gene3D" id="3.40.50.2300">
    <property type="match status" value="1"/>
</dbReference>
<proteinExistence type="predicted"/>
<feature type="domain" description="HTH araC/xylS-type" evidence="5">
    <location>
        <begin position="391"/>
        <end position="489"/>
    </location>
</feature>
<dbReference type="InterPro" id="IPR020449">
    <property type="entry name" value="Tscrpt_reg_AraC-type_HTH"/>
</dbReference>
<dbReference type="Gene3D" id="1.10.10.60">
    <property type="entry name" value="Homeodomain-like"/>
    <property type="match status" value="2"/>
</dbReference>
<evidence type="ECO:0000256" key="3">
    <source>
        <dbReference type="ARBA" id="ARBA00023163"/>
    </source>
</evidence>
<dbReference type="OrthoDB" id="2546565at2"/>
<dbReference type="InterPro" id="IPR018062">
    <property type="entry name" value="HTH_AraC-typ_CS"/>
</dbReference>
<dbReference type="Pfam" id="PF00072">
    <property type="entry name" value="Response_reg"/>
    <property type="match status" value="1"/>
</dbReference>
<reference evidence="7 8" key="1">
    <citation type="submission" date="2019-02" db="EMBL/GenBank/DDBJ databases">
        <title>Paenibacillus sp. nov., isolated from surface-sterilized tissue of Thalictrum simplex L.</title>
        <authorList>
            <person name="Tuo L."/>
        </authorList>
    </citation>
    <scope>NUCLEOTIDE SEQUENCE [LARGE SCALE GENOMIC DNA]</scope>
    <source>
        <strain evidence="7 8">N2SHLJ1</strain>
    </source>
</reference>
<dbReference type="PROSITE" id="PS01124">
    <property type="entry name" value="HTH_ARAC_FAMILY_2"/>
    <property type="match status" value="1"/>
</dbReference>
<protein>
    <submittedName>
        <fullName evidence="7">Helix-turn-helix domain-containing protein</fullName>
    </submittedName>
</protein>
<keyword evidence="4" id="KW-0597">Phosphoprotein</keyword>
<dbReference type="GO" id="GO:0003700">
    <property type="term" value="F:DNA-binding transcription factor activity"/>
    <property type="evidence" value="ECO:0007669"/>
    <property type="project" value="InterPro"/>
</dbReference>